<evidence type="ECO:0000256" key="1">
    <source>
        <dbReference type="SAM" id="MobiDB-lite"/>
    </source>
</evidence>
<dbReference type="Proteomes" id="UP000518752">
    <property type="component" value="Unassembled WGS sequence"/>
</dbReference>
<comment type="caution">
    <text evidence="3">The sequence shown here is derived from an EMBL/GenBank/DDBJ whole genome shotgun (WGS) entry which is preliminary data.</text>
</comment>
<organism evidence="3 4">
    <name type="scientific">Collybiopsis confluens</name>
    <dbReference type="NCBI Taxonomy" id="2823264"/>
    <lineage>
        <taxon>Eukaryota</taxon>
        <taxon>Fungi</taxon>
        <taxon>Dikarya</taxon>
        <taxon>Basidiomycota</taxon>
        <taxon>Agaricomycotina</taxon>
        <taxon>Agaricomycetes</taxon>
        <taxon>Agaricomycetidae</taxon>
        <taxon>Agaricales</taxon>
        <taxon>Marasmiineae</taxon>
        <taxon>Omphalotaceae</taxon>
        <taxon>Collybiopsis</taxon>
    </lineage>
</organism>
<keyword evidence="4" id="KW-1185">Reference proteome</keyword>
<proteinExistence type="predicted"/>
<sequence length="406" mass="42629">MRTNMFKLTQALKYTLPFLVATSVYATSNALDIQERASDGAQCIVQATPTLSFTSSQWIWTTELASPNGNAPVGSRAFRKTFLSPQGKTPSFLTIGFAADNAATLWVNGNSIVTQSAWFNPGSYCVSLENCDCGFLIAFNATNTGGPAGLLVDAVVTYTDGSTSPIVSDSSWRTTTGGIPNGFQQSNFDDSAWETAETEGGNGVAPWGHVQPAGGNNPQSLATSQWIWTNEPSPGLYPPGARAFRYTMTLPAGHTSGTATVMIDVDNQYSLYINGVFVGTGTNFLTAQKYVAAVQGPQLVFAVYAQNTATVPNPAGLLASIQVTSQDNLSYCSNCNSTTSFVTDNSWKAFPGPVPSGFEQPGFDDSAWPQATMEGQNGVPPWNNIAAPTTVTTGGTPLPGAPAGSA</sequence>
<dbReference type="EMBL" id="JAACJN010000055">
    <property type="protein sequence ID" value="KAF5381909.1"/>
    <property type="molecule type" value="Genomic_DNA"/>
</dbReference>
<reference evidence="3 4" key="1">
    <citation type="journal article" date="2020" name="ISME J.">
        <title>Uncovering the hidden diversity of litter-decomposition mechanisms in mushroom-forming fungi.</title>
        <authorList>
            <person name="Floudas D."/>
            <person name="Bentzer J."/>
            <person name="Ahren D."/>
            <person name="Johansson T."/>
            <person name="Persson P."/>
            <person name="Tunlid A."/>
        </authorList>
    </citation>
    <scope>NUCLEOTIDE SEQUENCE [LARGE SCALE GENOMIC DNA]</scope>
    <source>
        <strain evidence="3 4">CBS 406.79</strain>
    </source>
</reference>
<accession>A0A8H5M5Y5</accession>
<feature type="signal peptide" evidence="2">
    <location>
        <begin position="1"/>
        <end position="26"/>
    </location>
</feature>
<dbReference type="Gene3D" id="2.60.120.260">
    <property type="entry name" value="Galactose-binding domain-like"/>
    <property type="match status" value="2"/>
</dbReference>
<feature type="compositionally biased region" description="Low complexity" evidence="1">
    <location>
        <begin position="386"/>
        <end position="406"/>
    </location>
</feature>
<keyword evidence="2" id="KW-0732">Signal</keyword>
<protein>
    <recommendedName>
        <fullName evidence="5">Lectin</fullName>
    </recommendedName>
</protein>
<name>A0A8H5M5Y5_9AGAR</name>
<feature type="region of interest" description="Disordered" evidence="1">
    <location>
        <begin position="374"/>
        <end position="406"/>
    </location>
</feature>
<dbReference type="AlphaFoldDB" id="A0A8H5M5Y5"/>
<evidence type="ECO:0000313" key="3">
    <source>
        <dbReference type="EMBL" id="KAF5381909.1"/>
    </source>
</evidence>
<evidence type="ECO:0000313" key="4">
    <source>
        <dbReference type="Proteomes" id="UP000518752"/>
    </source>
</evidence>
<dbReference type="OrthoDB" id="10036721at2759"/>
<gene>
    <name evidence="3" type="ORF">D9757_007552</name>
</gene>
<feature type="chain" id="PRO_5034897820" description="Lectin" evidence="2">
    <location>
        <begin position="27"/>
        <end position="406"/>
    </location>
</feature>
<evidence type="ECO:0000256" key="2">
    <source>
        <dbReference type="SAM" id="SignalP"/>
    </source>
</evidence>
<evidence type="ECO:0008006" key="5">
    <source>
        <dbReference type="Google" id="ProtNLM"/>
    </source>
</evidence>